<feature type="transmembrane region" description="Helical" evidence="5">
    <location>
        <begin position="103"/>
        <end position="131"/>
    </location>
</feature>
<dbReference type="AlphaFoldDB" id="C0GK44"/>
<dbReference type="EMBL" id="ACJM01000020">
    <property type="protein sequence ID" value="EEG76314.1"/>
    <property type="molecule type" value="Genomic_DNA"/>
</dbReference>
<dbReference type="CDD" id="cd06198">
    <property type="entry name" value="FNR_like_3"/>
    <property type="match status" value="1"/>
</dbReference>
<dbReference type="OrthoDB" id="9796486at2"/>
<dbReference type="PANTHER" id="PTHR47354:SF5">
    <property type="entry name" value="PROTEIN RFBI"/>
    <property type="match status" value="1"/>
</dbReference>
<evidence type="ECO:0000313" key="8">
    <source>
        <dbReference type="Proteomes" id="UP000006443"/>
    </source>
</evidence>
<dbReference type="Pfam" id="PF08022">
    <property type="entry name" value="FAD_binding_8"/>
    <property type="match status" value="1"/>
</dbReference>
<dbReference type="Proteomes" id="UP000006443">
    <property type="component" value="Unassembled WGS sequence"/>
</dbReference>
<dbReference type="PROSITE" id="PS51384">
    <property type="entry name" value="FAD_FR"/>
    <property type="match status" value="1"/>
</dbReference>
<keyword evidence="2 5" id="KW-0812">Transmembrane</keyword>
<dbReference type="PANTHER" id="PTHR47354">
    <property type="entry name" value="NADH OXIDOREDUCTASE HCR"/>
    <property type="match status" value="1"/>
</dbReference>
<evidence type="ECO:0000256" key="2">
    <source>
        <dbReference type="ARBA" id="ARBA00022692"/>
    </source>
</evidence>
<keyword evidence="4 5" id="KW-0472">Membrane</keyword>
<dbReference type="SUPFAM" id="SSF63380">
    <property type="entry name" value="Riboflavin synthase domain-like"/>
    <property type="match status" value="1"/>
</dbReference>
<feature type="transmembrane region" description="Helical" evidence="5">
    <location>
        <begin position="38"/>
        <end position="58"/>
    </location>
</feature>
<dbReference type="eggNOG" id="COG4097">
    <property type="taxonomic scope" value="Bacteria"/>
</dbReference>
<evidence type="ECO:0000256" key="5">
    <source>
        <dbReference type="SAM" id="Phobius"/>
    </source>
</evidence>
<dbReference type="InterPro" id="IPR017938">
    <property type="entry name" value="Riboflavin_synthase-like_b-brl"/>
</dbReference>
<dbReference type="Pfam" id="PF00175">
    <property type="entry name" value="NAD_binding_1"/>
    <property type="match status" value="1"/>
</dbReference>
<dbReference type="GO" id="GO:0016491">
    <property type="term" value="F:oxidoreductase activity"/>
    <property type="evidence" value="ECO:0007669"/>
    <property type="project" value="InterPro"/>
</dbReference>
<gene>
    <name evidence="7" type="ORF">DealDRAFT_2853</name>
</gene>
<dbReference type="RefSeq" id="WP_008518650.1">
    <property type="nucleotide sequence ID" value="NZ_ACJM01000020.1"/>
</dbReference>
<name>C0GK44_DETAL</name>
<dbReference type="Gene3D" id="3.40.50.80">
    <property type="entry name" value="Nucleotide-binding domain of ferredoxin-NADP reductase (FNR) module"/>
    <property type="match status" value="1"/>
</dbReference>
<dbReference type="Pfam" id="PF01794">
    <property type="entry name" value="Ferric_reduct"/>
    <property type="match status" value="1"/>
</dbReference>
<keyword evidence="8" id="KW-1185">Reference proteome</keyword>
<evidence type="ECO:0000256" key="1">
    <source>
        <dbReference type="ARBA" id="ARBA00004141"/>
    </source>
</evidence>
<comment type="caution">
    <text evidence="7">The sequence shown here is derived from an EMBL/GenBank/DDBJ whole genome shotgun (WGS) entry which is preliminary data.</text>
</comment>
<feature type="domain" description="FAD-binding FR-type" evidence="6">
    <location>
        <begin position="194"/>
        <end position="291"/>
    </location>
</feature>
<evidence type="ECO:0000259" key="6">
    <source>
        <dbReference type="PROSITE" id="PS51384"/>
    </source>
</evidence>
<feature type="transmembrane region" description="Helical" evidence="5">
    <location>
        <begin position="7"/>
        <end position="26"/>
    </location>
</feature>
<protein>
    <submittedName>
        <fullName evidence="7">Oxidoreductase FAD/NAD(P)-binding domain protein</fullName>
    </submittedName>
</protein>
<evidence type="ECO:0000313" key="7">
    <source>
        <dbReference type="EMBL" id="EEG76314.1"/>
    </source>
</evidence>
<dbReference type="GO" id="GO:0016020">
    <property type="term" value="C:membrane"/>
    <property type="evidence" value="ECO:0007669"/>
    <property type="project" value="UniProtKB-SubCell"/>
</dbReference>
<dbReference type="InterPro" id="IPR017927">
    <property type="entry name" value="FAD-bd_FR_type"/>
</dbReference>
<proteinExistence type="predicted"/>
<evidence type="ECO:0000256" key="3">
    <source>
        <dbReference type="ARBA" id="ARBA00022989"/>
    </source>
</evidence>
<sequence>MNKEKKFWLFASMLLLIAILAWWSAIPFDTEVFIVRQLNRLAAVLGFLFFFVQFLLSARLKLIEEGFGLDRMLRYHRNVGRLALGFLLLHPALWLIYERQQGILFIWTVFRIIGIVVLVGLMITAAVAALYKKLNLPYELWLNIHKANYILFPLVFVHVFANAFPGTGLFYLWIVLAVLFALLIIHKLRREIQLRKNPFEVVDVKQEAADIWSLYFKGNSFSYQPGQFMHLRLLRDGEVSSPHPFTISSSPTRELVSVTAKELGDFTQTIKNTKVGHKAYIDAPYGVFSFVNSSTEKLAFIAGGIGITPFMSMLRYMYDNQIDRKITLLWGNKSEEELCFSDELAVMEREMDNLQLVRIMSRQKDWPGEKGRVDREKIEKYIPDYAEHQFYVCGPPAMSRATIEALKSMGITKDQIHHELFEL</sequence>
<evidence type="ECO:0000256" key="4">
    <source>
        <dbReference type="ARBA" id="ARBA00023136"/>
    </source>
</evidence>
<reference evidence="7 8" key="1">
    <citation type="submission" date="2009-02" db="EMBL/GenBank/DDBJ databases">
        <title>Sequencing of the draft genome and assembly of Dethiobacter alkaliphilus AHT 1.</title>
        <authorList>
            <consortium name="US DOE Joint Genome Institute (JGI-PGF)"/>
            <person name="Lucas S."/>
            <person name="Copeland A."/>
            <person name="Lapidus A."/>
            <person name="Glavina del Rio T."/>
            <person name="Dalin E."/>
            <person name="Tice H."/>
            <person name="Bruce D."/>
            <person name="Goodwin L."/>
            <person name="Pitluck S."/>
            <person name="Larimer F."/>
            <person name="Land M.L."/>
            <person name="Hauser L."/>
            <person name="Muyzer G."/>
        </authorList>
    </citation>
    <scope>NUCLEOTIDE SEQUENCE [LARGE SCALE GENOMIC DNA]</scope>
    <source>
        <strain evidence="7 8">AHT 1</strain>
    </source>
</reference>
<feature type="transmembrane region" description="Helical" evidence="5">
    <location>
        <begin position="170"/>
        <end position="188"/>
    </location>
</feature>
<feature type="transmembrane region" description="Helical" evidence="5">
    <location>
        <begin position="79"/>
        <end position="97"/>
    </location>
</feature>
<dbReference type="InterPro" id="IPR013112">
    <property type="entry name" value="FAD-bd_8"/>
</dbReference>
<dbReference type="InterPro" id="IPR013130">
    <property type="entry name" value="Fe3_Rdtase_TM_dom"/>
</dbReference>
<organism evidence="7 8">
    <name type="scientific">Dethiobacter alkaliphilus AHT 1</name>
    <dbReference type="NCBI Taxonomy" id="555088"/>
    <lineage>
        <taxon>Bacteria</taxon>
        <taxon>Bacillati</taxon>
        <taxon>Bacillota</taxon>
        <taxon>Dethiobacteria</taxon>
        <taxon>Dethiobacterales</taxon>
        <taxon>Dethiobacteraceae</taxon>
        <taxon>Dethiobacter</taxon>
    </lineage>
</organism>
<feature type="transmembrane region" description="Helical" evidence="5">
    <location>
        <begin position="147"/>
        <end position="164"/>
    </location>
</feature>
<keyword evidence="3 5" id="KW-1133">Transmembrane helix</keyword>
<dbReference type="PRINTS" id="PR00410">
    <property type="entry name" value="PHEHYDRXLASE"/>
</dbReference>
<dbReference type="STRING" id="555088.DealDRAFT_2853"/>
<dbReference type="SFLD" id="SFLDG01168">
    <property type="entry name" value="Ferric_reductase_subgroup_(FRE"/>
    <property type="match status" value="1"/>
</dbReference>
<dbReference type="InterPro" id="IPR050415">
    <property type="entry name" value="MRET"/>
</dbReference>
<comment type="subcellular location">
    <subcellularLocation>
        <location evidence="1">Membrane</location>
        <topology evidence="1">Multi-pass membrane protein</topology>
    </subcellularLocation>
</comment>
<dbReference type="SFLD" id="SFLDS00052">
    <property type="entry name" value="Ferric_Reductase_Domain"/>
    <property type="match status" value="1"/>
</dbReference>
<dbReference type="InterPro" id="IPR039261">
    <property type="entry name" value="FNR_nucleotide-bd"/>
</dbReference>
<accession>C0GK44</accession>
<dbReference type="Gene3D" id="2.40.30.10">
    <property type="entry name" value="Translation factors"/>
    <property type="match status" value="1"/>
</dbReference>
<dbReference type="InterPro" id="IPR001433">
    <property type="entry name" value="OxRdtase_FAD/NAD-bd"/>
</dbReference>
<dbReference type="SUPFAM" id="SSF52343">
    <property type="entry name" value="Ferredoxin reductase-like, C-terminal NADP-linked domain"/>
    <property type="match status" value="1"/>
</dbReference>